<dbReference type="EMBL" id="QRTC01000064">
    <property type="protein sequence ID" value="RGQ35537.1"/>
    <property type="molecule type" value="Genomic_DNA"/>
</dbReference>
<evidence type="ECO:0000313" key="2">
    <source>
        <dbReference type="Proteomes" id="UP000284751"/>
    </source>
</evidence>
<reference evidence="1 2" key="1">
    <citation type="submission" date="2018-08" db="EMBL/GenBank/DDBJ databases">
        <title>A genome reference for cultivated species of the human gut microbiota.</title>
        <authorList>
            <person name="Zou Y."/>
            <person name="Xue W."/>
            <person name="Luo G."/>
        </authorList>
    </citation>
    <scope>NUCLEOTIDE SEQUENCE [LARGE SCALE GENOMIC DNA]</scope>
    <source>
        <strain evidence="1 2">AF28-26</strain>
    </source>
</reference>
<evidence type="ECO:0000313" key="1">
    <source>
        <dbReference type="EMBL" id="RGQ35537.1"/>
    </source>
</evidence>
<dbReference type="Proteomes" id="UP000284751">
    <property type="component" value="Unassembled WGS sequence"/>
</dbReference>
<sequence>MFGYIRPNKPELLVKEYDLYKSAYCGLCKRMGKDYGRLSRLALSYDGTFLAMLSMALRDDCPGFEAGRCVANPAKRCTYCTGHEESYAYAGAVSVLTAYYKIKDDIKDSGFWGKLCSVCLLPFAVRGYHKARKRYPKLDSIVYEYIQAQSKVEQDPQTGIDAAAEPTAVMLRKVLMPIADGNQILEAIFLQLGYFLGRWIYLIDAADDIEKDQKKNNFNPFVKKLVREREKPLEGEALADYCNGVLNQTLSQIILSYQLLSLRHFDTVISNILTQGLPAMQKLVLYDRKAKREKV</sequence>
<dbReference type="AlphaFoldDB" id="A0A412AUR1"/>
<protein>
    <submittedName>
        <fullName evidence="1">Uncharacterized protein</fullName>
    </submittedName>
</protein>
<proteinExistence type="predicted"/>
<organism evidence="1 2">
    <name type="scientific">[Clostridium] leptum</name>
    <dbReference type="NCBI Taxonomy" id="1535"/>
    <lineage>
        <taxon>Bacteria</taxon>
        <taxon>Bacillati</taxon>
        <taxon>Bacillota</taxon>
        <taxon>Clostridia</taxon>
        <taxon>Eubacteriales</taxon>
        <taxon>Oscillospiraceae</taxon>
        <taxon>Oscillospiraceae incertae sedis</taxon>
    </lineage>
</organism>
<name>A0A412AUR1_9FIRM</name>
<dbReference type="InterPro" id="IPR043740">
    <property type="entry name" value="DUF5685"/>
</dbReference>
<gene>
    <name evidence="1" type="ORF">DWY99_12480</name>
</gene>
<comment type="caution">
    <text evidence="1">The sequence shown here is derived from an EMBL/GenBank/DDBJ whole genome shotgun (WGS) entry which is preliminary data.</text>
</comment>
<accession>A0A412AUR1</accession>
<dbReference type="Pfam" id="PF18937">
    <property type="entry name" value="DUF5685"/>
    <property type="match status" value="1"/>
</dbReference>